<feature type="active site" description="Proton acceptor" evidence="2">
    <location>
        <position position="184"/>
    </location>
</feature>
<evidence type="ECO:0000313" key="5">
    <source>
        <dbReference type="EMBL" id="MCW3782943.1"/>
    </source>
</evidence>
<dbReference type="NCBIfam" id="NF041079">
    <property type="entry name" value="CBASS_lipase"/>
    <property type="match status" value="1"/>
</dbReference>
<reference evidence="5 6" key="1">
    <citation type="submission" date="2022-10" db="EMBL/GenBank/DDBJ databases">
        <title>Defluviimonas sp. CAU 1641 isolated from mud.</title>
        <authorList>
            <person name="Kim W."/>
        </authorList>
    </citation>
    <scope>NUCLEOTIDE SEQUENCE [LARGE SCALE GENOMIC DNA]</scope>
    <source>
        <strain evidence="5 6">CAU 1641</strain>
    </source>
</reference>
<keyword evidence="1 2" id="KW-0443">Lipid metabolism</keyword>
<sequence>MKDHRDEIRPFRILCLSGGGYKGLFTAIILERLERRAGGPLRDRFDIVSGTSIGGVIALAVAAGVPMRDLVHAFRTEGRRIFPHGGSPGLGLASARSLLRHLSRPKYDAAPLREAIARMTGEGMRLADLPVRVALPAVRILDGAPVIFTRDSHPGALVTDVAMATSAAPMMFPTARVGGEAHADGAVFATAPDLVALHEAEFAHGATPSWIRMLSIGALSGAVRLKAPAHDNLGILGWMAGHRILGTVLAAQEQITMRMAEQRLGSAYLRIDGHVAEADAVRLGLDLATHEAGRIIAAAAAAVPEERLDAALALIGGKVAAG</sequence>
<proteinExistence type="predicted"/>
<dbReference type="PROSITE" id="PS51635">
    <property type="entry name" value="PNPLA"/>
    <property type="match status" value="1"/>
</dbReference>
<keyword evidence="2" id="KW-0378">Hydrolase</keyword>
<evidence type="ECO:0000256" key="2">
    <source>
        <dbReference type="PROSITE-ProRule" id="PRU01161"/>
    </source>
</evidence>
<protein>
    <submittedName>
        <fullName evidence="5">CBASS cGAMP-activated phospholipase</fullName>
    </submittedName>
</protein>
<comment type="caution">
    <text evidence="5">The sequence shown here is derived from an EMBL/GenBank/DDBJ whole genome shotgun (WGS) entry which is preliminary data.</text>
</comment>
<dbReference type="CDD" id="cd07199">
    <property type="entry name" value="Pat17_PNPLA8_PNPLA9_like"/>
    <property type="match status" value="1"/>
</dbReference>
<keyword evidence="6" id="KW-1185">Reference proteome</keyword>
<evidence type="ECO:0000259" key="4">
    <source>
        <dbReference type="PROSITE" id="PS51635"/>
    </source>
</evidence>
<dbReference type="InterPro" id="IPR047156">
    <property type="entry name" value="Teg/CotR/CapV-like"/>
</dbReference>
<feature type="short sequence motif" description="GXGXXG" evidence="2">
    <location>
        <begin position="18"/>
        <end position="23"/>
    </location>
</feature>
<dbReference type="SUPFAM" id="SSF52151">
    <property type="entry name" value="FabD/lysophospholipase-like"/>
    <property type="match status" value="1"/>
</dbReference>
<feature type="domain" description="PNPLA" evidence="4">
    <location>
        <begin position="14"/>
        <end position="197"/>
    </location>
</feature>
<dbReference type="Pfam" id="PF01734">
    <property type="entry name" value="Patatin"/>
    <property type="match status" value="1"/>
</dbReference>
<feature type="short sequence motif" description="DGA/G" evidence="2">
    <location>
        <begin position="184"/>
        <end position="186"/>
    </location>
</feature>
<feature type="transmembrane region" description="Helical" evidence="3">
    <location>
        <begin position="50"/>
        <end position="71"/>
    </location>
</feature>
<name>A0ABT3J5J4_9RHOB</name>
<evidence type="ECO:0000256" key="3">
    <source>
        <dbReference type="SAM" id="Phobius"/>
    </source>
</evidence>
<feature type="transmembrane region" description="Helical" evidence="3">
    <location>
        <begin position="12"/>
        <end position="30"/>
    </location>
</feature>
<keyword evidence="3" id="KW-0472">Membrane</keyword>
<dbReference type="EMBL" id="JAPDOG010000014">
    <property type="protein sequence ID" value="MCW3782943.1"/>
    <property type="molecule type" value="Genomic_DNA"/>
</dbReference>
<dbReference type="InterPro" id="IPR016035">
    <property type="entry name" value="Acyl_Trfase/lysoPLipase"/>
</dbReference>
<organism evidence="5 6">
    <name type="scientific">Defluviimonas salinarum</name>
    <dbReference type="NCBI Taxonomy" id="2992147"/>
    <lineage>
        <taxon>Bacteria</taxon>
        <taxon>Pseudomonadati</taxon>
        <taxon>Pseudomonadota</taxon>
        <taxon>Alphaproteobacteria</taxon>
        <taxon>Rhodobacterales</taxon>
        <taxon>Paracoccaceae</taxon>
        <taxon>Albidovulum</taxon>
    </lineage>
</organism>
<keyword evidence="3" id="KW-1133">Transmembrane helix</keyword>
<dbReference type="PANTHER" id="PTHR24138:SF10">
    <property type="entry name" value="PHOSPHOLIPASE A2"/>
    <property type="match status" value="1"/>
</dbReference>
<accession>A0ABT3J5J4</accession>
<keyword evidence="2" id="KW-0442">Lipid degradation</keyword>
<feature type="short sequence motif" description="GXSXG" evidence="2">
    <location>
        <begin position="50"/>
        <end position="54"/>
    </location>
</feature>
<evidence type="ECO:0000313" key="6">
    <source>
        <dbReference type="Proteomes" id="UP001207582"/>
    </source>
</evidence>
<feature type="active site" description="Nucleophile" evidence="2">
    <location>
        <position position="52"/>
    </location>
</feature>
<dbReference type="PANTHER" id="PTHR24138">
    <property type="entry name" value="INTRACELLLAR PHOSPHOLIPASE A FAMILY"/>
    <property type="match status" value="1"/>
</dbReference>
<gene>
    <name evidence="5" type="ORF">OM960_15445</name>
</gene>
<evidence type="ECO:0000256" key="1">
    <source>
        <dbReference type="ARBA" id="ARBA00023098"/>
    </source>
</evidence>
<keyword evidence="3" id="KW-0812">Transmembrane</keyword>
<dbReference type="Proteomes" id="UP001207582">
    <property type="component" value="Unassembled WGS sequence"/>
</dbReference>
<dbReference type="Gene3D" id="3.40.1090.10">
    <property type="entry name" value="Cytosolic phospholipase A2 catalytic domain"/>
    <property type="match status" value="1"/>
</dbReference>
<dbReference type="RefSeq" id="WP_264772577.1">
    <property type="nucleotide sequence ID" value="NZ_JAPDOG010000014.1"/>
</dbReference>
<dbReference type="InterPro" id="IPR002641">
    <property type="entry name" value="PNPLA_dom"/>
</dbReference>